<dbReference type="Proteomes" id="UP001432062">
    <property type="component" value="Chromosome"/>
</dbReference>
<evidence type="ECO:0000313" key="3">
    <source>
        <dbReference type="EMBL" id="WUV50404.1"/>
    </source>
</evidence>
<sequence>MATGVGLRIAEDNCTAAIVTDNGEPTFIVRESILHMSDDGDTVLGGPAPAGHTHSITGFASAVGDPAGISVDAGEAYRAEDLVATALFCLINVTAEHLNGAAEFYATYPAGWPSEYVLSLRDALDYLGLKSVLLVSEGDLPGSDAVAPDNAYAYDAARAALAAVLATPAGATPPDPSNAENSTVVTDVIPAVPTPEVQPQAYSAAMPVAAPLVAPTAVEATTPEPPPAATPKKDRGTPLLIAVAVGIGLILGGIGVAVLFRDPGSTPVPPVRDAKSDQVSTSPTPQPPVDLPTVPETTPPTTEPPVVITSSEPETTEPPTTTPPTTTPAPTTTTPPTTTRPSRTTTTRPGFPMWTPPTWTQLPWQQPIPFELAPPG</sequence>
<keyword evidence="4" id="KW-1185">Reference proteome</keyword>
<reference evidence="3" key="1">
    <citation type="submission" date="2022-10" db="EMBL/GenBank/DDBJ databases">
        <title>The complete genomes of actinobacterial strains from the NBC collection.</title>
        <authorList>
            <person name="Joergensen T.S."/>
            <person name="Alvarez Arevalo M."/>
            <person name="Sterndorff E.B."/>
            <person name="Faurdal D."/>
            <person name="Vuksanovic O."/>
            <person name="Mourched A.-S."/>
            <person name="Charusanti P."/>
            <person name="Shaw S."/>
            <person name="Blin K."/>
            <person name="Weber T."/>
        </authorList>
    </citation>
    <scope>NUCLEOTIDE SEQUENCE</scope>
    <source>
        <strain evidence="3">NBC_01482</strain>
    </source>
</reference>
<keyword evidence="2" id="KW-1133">Transmembrane helix</keyword>
<evidence type="ECO:0000313" key="4">
    <source>
        <dbReference type="Proteomes" id="UP001432062"/>
    </source>
</evidence>
<name>A0ABZ1Z8Y2_9NOCA</name>
<gene>
    <name evidence="3" type="ORF">OG563_20705</name>
</gene>
<dbReference type="RefSeq" id="WP_329415176.1">
    <property type="nucleotide sequence ID" value="NZ_CP109441.1"/>
</dbReference>
<accession>A0ABZ1Z8Y2</accession>
<feature type="transmembrane region" description="Helical" evidence="2">
    <location>
        <begin position="239"/>
        <end position="260"/>
    </location>
</feature>
<keyword evidence="2" id="KW-0812">Transmembrane</keyword>
<feature type="compositionally biased region" description="Low complexity" evidence="1">
    <location>
        <begin position="304"/>
        <end position="319"/>
    </location>
</feature>
<keyword evidence="2" id="KW-0472">Membrane</keyword>
<dbReference type="EMBL" id="CP109441">
    <property type="protein sequence ID" value="WUV50404.1"/>
    <property type="molecule type" value="Genomic_DNA"/>
</dbReference>
<protein>
    <submittedName>
        <fullName evidence="3">Uncharacterized protein</fullName>
    </submittedName>
</protein>
<proteinExistence type="predicted"/>
<feature type="compositionally biased region" description="Low complexity" evidence="1">
    <location>
        <begin position="328"/>
        <end position="369"/>
    </location>
</feature>
<evidence type="ECO:0000256" key="1">
    <source>
        <dbReference type="SAM" id="MobiDB-lite"/>
    </source>
</evidence>
<organism evidence="3 4">
    <name type="scientific">Nocardia vinacea</name>
    <dbReference type="NCBI Taxonomy" id="96468"/>
    <lineage>
        <taxon>Bacteria</taxon>
        <taxon>Bacillati</taxon>
        <taxon>Actinomycetota</taxon>
        <taxon>Actinomycetes</taxon>
        <taxon>Mycobacteriales</taxon>
        <taxon>Nocardiaceae</taxon>
        <taxon>Nocardia</taxon>
    </lineage>
</organism>
<feature type="region of interest" description="Disordered" evidence="1">
    <location>
        <begin position="266"/>
        <end position="376"/>
    </location>
</feature>
<evidence type="ECO:0000256" key="2">
    <source>
        <dbReference type="SAM" id="Phobius"/>
    </source>
</evidence>